<dbReference type="AlphaFoldDB" id="A0A6A6E6F5"/>
<protein>
    <submittedName>
        <fullName evidence="7">Uncharacterized protein</fullName>
    </submittedName>
</protein>
<dbReference type="InterPro" id="IPR054471">
    <property type="entry name" value="GPIID_WHD"/>
</dbReference>
<dbReference type="InterPro" id="IPR055497">
    <property type="entry name" value="DUF7069"/>
</dbReference>
<dbReference type="Pfam" id="PF00023">
    <property type="entry name" value="Ank"/>
    <property type="match status" value="1"/>
</dbReference>
<feature type="domain" description="Nephrocystin 3-like N-terminal" evidence="6">
    <location>
        <begin position="64"/>
        <end position="234"/>
    </location>
</feature>
<evidence type="ECO:0000256" key="1">
    <source>
        <dbReference type="ARBA" id="ARBA00022737"/>
    </source>
</evidence>
<feature type="repeat" description="ANK" evidence="2">
    <location>
        <begin position="596"/>
        <end position="628"/>
    </location>
</feature>
<dbReference type="Gene3D" id="1.25.40.20">
    <property type="entry name" value="Ankyrin repeat-containing domain"/>
    <property type="match status" value="1"/>
</dbReference>
<evidence type="ECO:0000256" key="2">
    <source>
        <dbReference type="PROSITE-ProRule" id="PRU00023"/>
    </source>
</evidence>
<dbReference type="PANTHER" id="PTHR10039">
    <property type="entry name" value="AMELOGENIN"/>
    <property type="match status" value="1"/>
</dbReference>
<keyword evidence="2" id="KW-0040">ANK repeat</keyword>
<dbReference type="SUPFAM" id="SSF48403">
    <property type="entry name" value="Ankyrin repeat"/>
    <property type="match status" value="1"/>
</dbReference>
<dbReference type="PROSITE" id="PS50297">
    <property type="entry name" value="ANK_REP_REGION"/>
    <property type="match status" value="1"/>
</dbReference>
<dbReference type="InterPro" id="IPR056884">
    <property type="entry name" value="NPHP3-like_N"/>
</dbReference>
<evidence type="ECO:0000313" key="8">
    <source>
        <dbReference type="Proteomes" id="UP000800200"/>
    </source>
</evidence>
<dbReference type="InterPro" id="IPR027417">
    <property type="entry name" value="P-loop_NTPase"/>
</dbReference>
<dbReference type="InterPro" id="IPR002110">
    <property type="entry name" value="Ankyrin_rpt"/>
</dbReference>
<evidence type="ECO:0000259" key="6">
    <source>
        <dbReference type="Pfam" id="PF24883"/>
    </source>
</evidence>
<dbReference type="SUPFAM" id="SSF52540">
    <property type="entry name" value="P-loop containing nucleoside triphosphate hydrolases"/>
    <property type="match status" value="1"/>
</dbReference>
<dbReference type="Gene3D" id="3.40.50.300">
    <property type="entry name" value="P-loop containing nucleotide triphosphate hydrolases"/>
    <property type="match status" value="1"/>
</dbReference>
<organism evidence="7 8">
    <name type="scientific">Zopfia rhizophila CBS 207.26</name>
    <dbReference type="NCBI Taxonomy" id="1314779"/>
    <lineage>
        <taxon>Eukaryota</taxon>
        <taxon>Fungi</taxon>
        <taxon>Dikarya</taxon>
        <taxon>Ascomycota</taxon>
        <taxon>Pezizomycotina</taxon>
        <taxon>Dothideomycetes</taxon>
        <taxon>Dothideomycetes incertae sedis</taxon>
        <taxon>Zopfiaceae</taxon>
        <taxon>Zopfia</taxon>
    </lineage>
</organism>
<dbReference type="Pfam" id="PF24883">
    <property type="entry name" value="NPHP3_N"/>
    <property type="match status" value="1"/>
</dbReference>
<keyword evidence="1" id="KW-0677">Repeat</keyword>
<evidence type="ECO:0000259" key="4">
    <source>
        <dbReference type="Pfam" id="PF22939"/>
    </source>
</evidence>
<dbReference type="OrthoDB" id="194358at2759"/>
<gene>
    <name evidence="7" type="ORF">K469DRAFT_141793</name>
</gene>
<dbReference type="EMBL" id="ML994629">
    <property type="protein sequence ID" value="KAF2186585.1"/>
    <property type="molecule type" value="Genomic_DNA"/>
</dbReference>
<keyword evidence="8" id="KW-1185">Reference proteome</keyword>
<dbReference type="PROSITE" id="PS50088">
    <property type="entry name" value="ANK_REPEAT"/>
    <property type="match status" value="1"/>
</dbReference>
<dbReference type="InterPro" id="IPR036770">
    <property type="entry name" value="Ankyrin_rpt-contain_sf"/>
</dbReference>
<dbReference type="Pfam" id="PF22939">
    <property type="entry name" value="WHD_GPIID"/>
    <property type="match status" value="1"/>
</dbReference>
<feature type="domain" description="DUF7069" evidence="5">
    <location>
        <begin position="264"/>
        <end position="333"/>
    </location>
</feature>
<reference evidence="7" key="1">
    <citation type="journal article" date="2020" name="Stud. Mycol.">
        <title>101 Dothideomycetes genomes: a test case for predicting lifestyles and emergence of pathogens.</title>
        <authorList>
            <person name="Haridas S."/>
            <person name="Albert R."/>
            <person name="Binder M."/>
            <person name="Bloem J."/>
            <person name="Labutti K."/>
            <person name="Salamov A."/>
            <person name="Andreopoulos B."/>
            <person name="Baker S."/>
            <person name="Barry K."/>
            <person name="Bills G."/>
            <person name="Bluhm B."/>
            <person name="Cannon C."/>
            <person name="Castanera R."/>
            <person name="Culley D."/>
            <person name="Daum C."/>
            <person name="Ezra D."/>
            <person name="Gonzalez J."/>
            <person name="Henrissat B."/>
            <person name="Kuo A."/>
            <person name="Liang C."/>
            <person name="Lipzen A."/>
            <person name="Lutzoni F."/>
            <person name="Magnuson J."/>
            <person name="Mondo S."/>
            <person name="Nolan M."/>
            <person name="Ohm R."/>
            <person name="Pangilinan J."/>
            <person name="Park H.-J."/>
            <person name="Ramirez L."/>
            <person name="Alfaro M."/>
            <person name="Sun H."/>
            <person name="Tritt A."/>
            <person name="Yoshinaga Y."/>
            <person name="Zwiers L.-H."/>
            <person name="Turgeon B."/>
            <person name="Goodwin S."/>
            <person name="Spatafora J."/>
            <person name="Crous P."/>
            <person name="Grigoriev I."/>
        </authorList>
    </citation>
    <scope>NUCLEOTIDE SEQUENCE</scope>
    <source>
        <strain evidence="7">CBS 207.26</strain>
    </source>
</reference>
<sequence>MVMPSTSKPNTNSIHNPSRVTNQAGRDVNVQNQFIGTERVLYPNFFKTSPYEEYKNVSPPRVPGTCKWFLEHRTFQAWKTSNHDDILWLSADPGCGKSVLSRALIDEKLIDSGSAMICYFFFKDNEEQNNTSTAICALLHQLFCADEELLQRHAIAAEKRCGEMLKNEFEALWQLWITAATDPSAGDIICILDALDECSRSDRNRLIEKLESFYNAPLHQRRTESKLKFFVTSRPYDEIERRFRILTDNVPTIRLIGEEESQHISEEIGAVINVKVNDIGRELRLNDSIKSALRTRLLEIPHRTYLWLYLTLDALKIPQRRTKTNLLKVINELPRSVEEAYEKLLAKCNEKEDARKMLQIIVAAQRPLMLNQIDVALGIDEASDVGNSENPDRRPLSYESLELMGDENRKTHVRNCCGLFVSIVDSRIYLLHQTAKEFLIKPRDETASPQRWRPSIDLQQSHRILAEICVTHLLFREIQEYRTVSDDNDKKVKKFALNHTLLAYSANYWVTHIREARTVCPGWVSKTATLCDIGRGSSSFWFRVYSMSNRLPYANRLSKPPVKKQSKLYWSAVLGLKNETRFLLNTGANPNTQGGYYGNALQAAAYGGHEDIVKHLISSGADANVRGGQYKSALQAVCNQGHLAALEIFLYV</sequence>
<feature type="domain" description="GPI inositol-deacylase winged helix" evidence="4">
    <location>
        <begin position="342"/>
        <end position="441"/>
    </location>
</feature>
<dbReference type="Proteomes" id="UP000800200">
    <property type="component" value="Unassembled WGS sequence"/>
</dbReference>
<proteinExistence type="predicted"/>
<name>A0A6A6E6F5_9PEZI</name>
<evidence type="ECO:0000256" key="3">
    <source>
        <dbReference type="SAM" id="MobiDB-lite"/>
    </source>
</evidence>
<accession>A0A6A6E6F5</accession>
<evidence type="ECO:0000259" key="5">
    <source>
        <dbReference type="Pfam" id="PF23239"/>
    </source>
</evidence>
<dbReference type="Pfam" id="PF23239">
    <property type="entry name" value="DUF7069"/>
    <property type="match status" value="1"/>
</dbReference>
<evidence type="ECO:0000313" key="7">
    <source>
        <dbReference type="EMBL" id="KAF2186585.1"/>
    </source>
</evidence>
<feature type="region of interest" description="Disordered" evidence="3">
    <location>
        <begin position="1"/>
        <end position="27"/>
    </location>
</feature>